<organism evidence="1 2">
    <name type="scientific">Smallanthus sonchifolius</name>
    <dbReference type="NCBI Taxonomy" id="185202"/>
    <lineage>
        <taxon>Eukaryota</taxon>
        <taxon>Viridiplantae</taxon>
        <taxon>Streptophyta</taxon>
        <taxon>Embryophyta</taxon>
        <taxon>Tracheophyta</taxon>
        <taxon>Spermatophyta</taxon>
        <taxon>Magnoliopsida</taxon>
        <taxon>eudicotyledons</taxon>
        <taxon>Gunneridae</taxon>
        <taxon>Pentapetalae</taxon>
        <taxon>asterids</taxon>
        <taxon>campanulids</taxon>
        <taxon>Asterales</taxon>
        <taxon>Asteraceae</taxon>
        <taxon>Asteroideae</taxon>
        <taxon>Heliantheae alliance</taxon>
        <taxon>Millerieae</taxon>
        <taxon>Smallanthus</taxon>
    </lineage>
</organism>
<name>A0ACB9IY49_9ASTR</name>
<evidence type="ECO:0000313" key="1">
    <source>
        <dbReference type="EMBL" id="KAI3812403.1"/>
    </source>
</evidence>
<reference evidence="2" key="1">
    <citation type="journal article" date="2022" name="Mol. Ecol. Resour.">
        <title>The genomes of chicory, endive, great burdock and yacon provide insights into Asteraceae palaeo-polyploidization history and plant inulin production.</title>
        <authorList>
            <person name="Fan W."/>
            <person name="Wang S."/>
            <person name="Wang H."/>
            <person name="Wang A."/>
            <person name="Jiang F."/>
            <person name="Liu H."/>
            <person name="Zhao H."/>
            <person name="Xu D."/>
            <person name="Zhang Y."/>
        </authorList>
    </citation>
    <scope>NUCLEOTIDE SEQUENCE [LARGE SCALE GENOMIC DNA]</scope>
    <source>
        <strain evidence="2">cv. Yunnan</strain>
    </source>
</reference>
<accession>A0ACB9IY49</accession>
<protein>
    <submittedName>
        <fullName evidence="1">Uncharacterized protein</fullName>
    </submittedName>
</protein>
<gene>
    <name evidence="1" type="ORF">L1987_17111</name>
</gene>
<dbReference type="EMBL" id="CM042023">
    <property type="protein sequence ID" value="KAI3812403.1"/>
    <property type="molecule type" value="Genomic_DNA"/>
</dbReference>
<keyword evidence="2" id="KW-1185">Reference proteome</keyword>
<proteinExistence type="predicted"/>
<dbReference type="Proteomes" id="UP001056120">
    <property type="component" value="Linkage Group LG06"/>
</dbReference>
<sequence length="433" mass="47786">MSGKVVLITGASSGLGELIAYEYAKRGAYLTIVAIKEPESRLEQVAHKARELGSPDVLFLFADVSKIEECRMFVDDTVKYFGHLDHLVCNAGIGPIYSIDIDVSKFEPVMPAMYEACFNNSFTNALVFYILLLLLFLISPLLFVWELIITVRSSFRPNENMSGKVVLITGASSGLGELMAYEYAKRGAYLAITSIKEPESRLEQIAHKARELGSPDVRFLFADVSKVDDCRMFVDDTVRHFGHLDHLVCNAGVGAIYSIDIDVSKFEPVMDINFWGSVYPTHFAIPHLMKTNGKIIVNSSSSGVLSVPKAGVYGASKAALISFYESLRHEVSPKVTITIVTLGFVETDIITSKYSTNSVGVSLRRDIGDVYPTMGADACAKAIVDGVCKGATSITQPRFIKALFFIKFLFPEIHRLYFNIYFASMHAKLQRGG</sequence>
<evidence type="ECO:0000313" key="2">
    <source>
        <dbReference type="Proteomes" id="UP001056120"/>
    </source>
</evidence>
<reference evidence="1 2" key="2">
    <citation type="journal article" date="2022" name="Mol. Ecol. Resour.">
        <title>The genomes of chicory, endive, great burdock and yacon provide insights into Asteraceae paleo-polyploidization history and plant inulin production.</title>
        <authorList>
            <person name="Fan W."/>
            <person name="Wang S."/>
            <person name="Wang H."/>
            <person name="Wang A."/>
            <person name="Jiang F."/>
            <person name="Liu H."/>
            <person name="Zhao H."/>
            <person name="Xu D."/>
            <person name="Zhang Y."/>
        </authorList>
    </citation>
    <scope>NUCLEOTIDE SEQUENCE [LARGE SCALE GENOMIC DNA]</scope>
    <source>
        <strain evidence="2">cv. Yunnan</strain>
        <tissue evidence="1">Leaves</tissue>
    </source>
</reference>
<comment type="caution">
    <text evidence="1">The sequence shown here is derived from an EMBL/GenBank/DDBJ whole genome shotgun (WGS) entry which is preliminary data.</text>
</comment>